<reference evidence="1" key="1">
    <citation type="submission" date="2021-02" db="EMBL/GenBank/DDBJ databases">
        <authorList>
            <person name="Nowell W R."/>
        </authorList>
    </citation>
    <scope>NUCLEOTIDE SEQUENCE</scope>
</reference>
<proteinExistence type="predicted"/>
<protein>
    <submittedName>
        <fullName evidence="1">Uncharacterized protein</fullName>
    </submittedName>
</protein>
<evidence type="ECO:0000313" key="2">
    <source>
        <dbReference type="Proteomes" id="UP000663854"/>
    </source>
</evidence>
<comment type="caution">
    <text evidence="1">The sequence shown here is derived from an EMBL/GenBank/DDBJ whole genome shotgun (WGS) entry which is preliminary data.</text>
</comment>
<dbReference type="Proteomes" id="UP000663854">
    <property type="component" value="Unassembled WGS sequence"/>
</dbReference>
<gene>
    <name evidence="1" type="ORF">PYM288_LOCUS10052</name>
</gene>
<accession>A0A814ADV1</accession>
<sequence>MGNQASRGPVYYGVPAVPVASYNIGRPQGYGGYQVGTAIPGYLLMPPRPEYILGWHNTGSMNNAQFWHTASILINGYMLVTGESNSGALNSSELYYSSQTNKQSVIL</sequence>
<dbReference type="EMBL" id="CAJNOH010000153">
    <property type="protein sequence ID" value="CAF0911666.1"/>
    <property type="molecule type" value="Genomic_DNA"/>
</dbReference>
<dbReference type="AlphaFoldDB" id="A0A814ADV1"/>
<organism evidence="1 2">
    <name type="scientific">Rotaria sordida</name>
    <dbReference type="NCBI Taxonomy" id="392033"/>
    <lineage>
        <taxon>Eukaryota</taxon>
        <taxon>Metazoa</taxon>
        <taxon>Spiralia</taxon>
        <taxon>Gnathifera</taxon>
        <taxon>Rotifera</taxon>
        <taxon>Eurotatoria</taxon>
        <taxon>Bdelloidea</taxon>
        <taxon>Philodinida</taxon>
        <taxon>Philodinidae</taxon>
        <taxon>Rotaria</taxon>
    </lineage>
</organism>
<name>A0A814ADV1_9BILA</name>
<evidence type="ECO:0000313" key="1">
    <source>
        <dbReference type="EMBL" id="CAF0911666.1"/>
    </source>
</evidence>